<protein>
    <recommendedName>
        <fullName evidence="5">Zn(2)-C6 fungal-type domain-containing protein</fullName>
    </recommendedName>
</protein>
<dbReference type="GO" id="GO:0006351">
    <property type="term" value="P:DNA-templated transcription"/>
    <property type="evidence" value="ECO:0007669"/>
    <property type="project" value="InterPro"/>
</dbReference>
<organism evidence="6 7">
    <name type="scientific">Vermiconidia calcicola</name>
    <dbReference type="NCBI Taxonomy" id="1690605"/>
    <lineage>
        <taxon>Eukaryota</taxon>
        <taxon>Fungi</taxon>
        <taxon>Dikarya</taxon>
        <taxon>Ascomycota</taxon>
        <taxon>Pezizomycotina</taxon>
        <taxon>Dothideomycetes</taxon>
        <taxon>Dothideomycetidae</taxon>
        <taxon>Mycosphaerellales</taxon>
        <taxon>Extremaceae</taxon>
        <taxon>Vermiconidia</taxon>
    </lineage>
</organism>
<evidence type="ECO:0000313" key="6">
    <source>
        <dbReference type="EMBL" id="KAK5531349.1"/>
    </source>
</evidence>
<dbReference type="SUPFAM" id="SSF57701">
    <property type="entry name" value="Zn2/Cys6 DNA-binding domain"/>
    <property type="match status" value="1"/>
</dbReference>
<feature type="compositionally biased region" description="Low complexity" evidence="4">
    <location>
        <begin position="86"/>
        <end position="96"/>
    </location>
</feature>
<dbReference type="InterPro" id="IPR001138">
    <property type="entry name" value="Zn2Cys6_DnaBD"/>
</dbReference>
<accession>A0AAV9PXU5</accession>
<dbReference type="Gene3D" id="4.10.240.10">
    <property type="entry name" value="Zn(2)-C6 fungal-type DNA-binding domain"/>
    <property type="match status" value="1"/>
</dbReference>
<dbReference type="SMART" id="SM00906">
    <property type="entry name" value="Fungal_trans"/>
    <property type="match status" value="1"/>
</dbReference>
<keyword evidence="2" id="KW-0479">Metal-binding</keyword>
<dbReference type="GO" id="GO:0003677">
    <property type="term" value="F:DNA binding"/>
    <property type="evidence" value="ECO:0007669"/>
    <property type="project" value="InterPro"/>
</dbReference>
<dbReference type="PANTHER" id="PTHR31001">
    <property type="entry name" value="UNCHARACTERIZED TRANSCRIPTIONAL REGULATORY PROTEIN"/>
    <property type="match status" value="1"/>
</dbReference>
<dbReference type="InterPro" id="IPR036864">
    <property type="entry name" value="Zn2-C6_fun-type_DNA-bd_sf"/>
</dbReference>
<dbReference type="Pfam" id="PF04082">
    <property type="entry name" value="Fungal_trans"/>
    <property type="match status" value="1"/>
</dbReference>
<proteinExistence type="predicted"/>
<feature type="domain" description="Zn(2)-C6 fungal-type" evidence="5">
    <location>
        <begin position="15"/>
        <end position="44"/>
    </location>
</feature>
<evidence type="ECO:0000259" key="5">
    <source>
        <dbReference type="PROSITE" id="PS50048"/>
    </source>
</evidence>
<dbReference type="GO" id="GO:0000981">
    <property type="term" value="F:DNA-binding transcription factor activity, RNA polymerase II-specific"/>
    <property type="evidence" value="ECO:0007669"/>
    <property type="project" value="InterPro"/>
</dbReference>
<comment type="subcellular location">
    <subcellularLocation>
        <location evidence="1">Nucleus</location>
    </subcellularLocation>
</comment>
<dbReference type="PROSITE" id="PS50048">
    <property type="entry name" value="ZN2_CY6_FUNGAL_2"/>
    <property type="match status" value="1"/>
</dbReference>
<dbReference type="PANTHER" id="PTHR31001:SF50">
    <property type="entry name" value="ZN(II)2CYS6 TRANSCRIPTION FACTOR (EUROFUNG)"/>
    <property type="match status" value="1"/>
</dbReference>
<reference evidence="6 7" key="1">
    <citation type="submission" date="2023-06" db="EMBL/GenBank/DDBJ databases">
        <title>Black Yeasts Isolated from many extreme environments.</title>
        <authorList>
            <person name="Coleine C."/>
            <person name="Stajich J.E."/>
            <person name="Selbmann L."/>
        </authorList>
    </citation>
    <scope>NUCLEOTIDE SEQUENCE [LARGE SCALE GENOMIC DNA]</scope>
    <source>
        <strain evidence="6 7">CCFEE 5887</strain>
    </source>
</reference>
<comment type="caution">
    <text evidence="6">The sequence shown here is derived from an EMBL/GenBank/DDBJ whole genome shotgun (WGS) entry which is preliminary data.</text>
</comment>
<dbReference type="AlphaFoldDB" id="A0AAV9PXU5"/>
<keyword evidence="7" id="KW-1185">Reference proteome</keyword>
<evidence type="ECO:0000256" key="1">
    <source>
        <dbReference type="ARBA" id="ARBA00004123"/>
    </source>
</evidence>
<gene>
    <name evidence="6" type="ORF">LTR25_008456</name>
</gene>
<keyword evidence="3" id="KW-0539">Nucleus</keyword>
<evidence type="ECO:0000256" key="3">
    <source>
        <dbReference type="ARBA" id="ARBA00023242"/>
    </source>
</evidence>
<dbReference type="Pfam" id="PF00172">
    <property type="entry name" value="Zn_clus"/>
    <property type="match status" value="1"/>
</dbReference>
<dbReference type="EMBL" id="JAXLQG010000017">
    <property type="protein sequence ID" value="KAK5531349.1"/>
    <property type="molecule type" value="Genomic_DNA"/>
</dbReference>
<evidence type="ECO:0000256" key="2">
    <source>
        <dbReference type="ARBA" id="ARBA00022723"/>
    </source>
</evidence>
<dbReference type="GO" id="GO:0008270">
    <property type="term" value="F:zinc ion binding"/>
    <property type="evidence" value="ECO:0007669"/>
    <property type="project" value="InterPro"/>
</dbReference>
<dbReference type="CDD" id="cd00067">
    <property type="entry name" value="GAL4"/>
    <property type="match status" value="1"/>
</dbReference>
<dbReference type="InterPro" id="IPR007219">
    <property type="entry name" value="XnlR_reg_dom"/>
</dbReference>
<sequence>MSERALPSRAAPGRSCVACRRRKIRCDRKQPCSYCTKLNLSCTYPGSDQDGKRARPQNDLLSRLERVESSLQRLESKAPAEESPHASEPASSSSHETGIARNRQRTPDPESGRLVLEEGDTRYVTTSFWADLDNADKDTAARVDHPTTTEIDSVPSAETINEAGRYQGFIFAFSSVSVDLHQLHPIEGRIFTLWQVFLENVDPLVKLIHVPTIQRQILHASQNLANIPPAFESLMFSMYYAAVTSVQCADTCQMLFQEERQTSLDRYRFGTEQALAKANFMSNPNVPTLQALTLYLICARPSADKTYIWSMTGLLIRLATKLGLHRDPVALGLHPFQSEIRRRLWWQILILDVRTAEDNDLDPLICEHSFDTKFPANVNDVDLDVNMTEAVTESEHRTEMLYALTRLKVSYGARQLVFSPKFTADNGYPSLSSQEKIDMTESLLKEIEQKYLRDCDTTIPLCFLAATATRMILAKIKLTISHPARSSSGISQDRLQDLVENSIEIVEYAHTLRCSEQYRRWVWLFQTYIAWDAVAFLLHSMNAGRIQSPTLLQRAWKTINTFFGEWKDEVIEGDRRWRRLESLRAKAAARLTSQKLLSTTDGEVQVQLTTTSFERPPDISAPSIPMNLEEVTEVGNFGAQPNPESEHHPAPAFANVQGQATTTRDYFDWSFDNAPYAMQGAPSWEMDIDEDAFDSWFERFGSSSPSFRTS</sequence>
<dbReference type="CDD" id="cd12148">
    <property type="entry name" value="fungal_TF_MHR"/>
    <property type="match status" value="1"/>
</dbReference>
<dbReference type="Proteomes" id="UP001345827">
    <property type="component" value="Unassembled WGS sequence"/>
</dbReference>
<dbReference type="GO" id="GO:0005634">
    <property type="term" value="C:nucleus"/>
    <property type="evidence" value="ECO:0007669"/>
    <property type="project" value="UniProtKB-SubCell"/>
</dbReference>
<evidence type="ECO:0000313" key="7">
    <source>
        <dbReference type="Proteomes" id="UP001345827"/>
    </source>
</evidence>
<dbReference type="SMART" id="SM00066">
    <property type="entry name" value="GAL4"/>
    <property type="match status" value="1"/>
</dbReference>
<feature type="compositionally biased region" description="Basic and acidic residues" evidence="4">
    <location>
        <begin position="105"/>
        <end position="117"/>
    </location>
</feature>
<dbReference type="PROSITE" id="PS00463">
    <property type="entry name" value="ZN2_CY6_FUNGAL_1"/>
    <property type="match status" value="1"/>
</dbReference>
<feature type="region of interest" description="Disordered" evidence="4">
    <location>
        <begin position="69"/>
        <end position="117"/>
    </location>
</feature>
<name>A0AAV9PXU5_9PEZI</name>
<dbReference type="InterPro" id="IPR050613">
    <property type="entry name" value="Sec_Metabolite_Reg"/>
</dbReference>
<evidence type="ECO:0000256" key="4">
    <source>
        <dbReference type="SAM" id="MobiDB-lite"/>
    </source>
</evidence>
<feature type="compositionally biased region" description="Basic and acidic residues" evidence="4">
    <location>
        <begin position="69"/>
        <end position="85"/>
    </location>
</feature>